<organism evidence="1">
    <name type="scientific">Deinococcus sonorensis KR-87</name>
    <dbReference type="NCBI Taxonomy" id="694439"/>
    <lineage>
        <taxon>Bacteria</taxon>
        <taxon>Thermotogati</taxon>
        <taxon>Deinococcota</taxon>
        <taxon>Deinococci</taxon>
        <taxon>Deinococcales</taxon>
        <taxon>Deinococcaceae</taxon>
        <taxon>Deinococcus</taxon>
    </lineage>
</organism>
<dbReference type="AlphaFoldDB" id="A0AAU7U4T1"/>
<evidence type="ECO:0000313" key="1">
    <source>
        <dbReference type="EMBL" id="XBV83468.1"/>
    </source>
</evidence>
<sequence length="463" mass="52414">MTLETSREKHAFVRPFDELNLARLSLISMQSRVGRDQYGWEDAYLEGGKPVSVKCVGTVEYLIPHGIDNDVMIGIQNMFLAAGCPASNAVTDTAGGYLRWAGLDRSGRYYRNLRESLMRLSHTNYHVERGWYSGNRFQTVIFRHLHEISFDTGEAGGGLDSRSLITVVLPTPIAESLRRGFIKPLDAQVLAVLEQPATRALYRLLDGSRHDPNRPNERLNLLQTNLVVWARRARILDLRPTKIRRTLDAAHEELIQARYLSAVEYNGRGANTTITYIFAHDIETSDPELYDRLAMHGIAPKMIRELIQRYGNVTVRERLDEAETLSKGKRQPGAGFFVAFIRSPEEYRPRAVVAPGSSSPRQAAQPVLLALPKVEEPDPDARAREQWETMSHSERVRETMRVLRITYGSRFSGGQYEAIRDALEVGAFRPEVLKNNAARALNEGRRDELAAELRMQVFDLNQS</sequence>
<dbReference type="RefSeq" id="WP_350240968.1">
    <property type="nucleotide sequence ID" value="NZ_CP158296.1"/>
</dbReference>
<dbReference type="KEGG" id="dsc:ABOD76_00400"/>
<reference evidence="1" key="1">
    <citation type="submission" date="2024-06" db="EMBL/GenBank/DDBJ databases">
        <title>Draft Genome Sequence of Deinococcus sonorensis Type Strain KR-87, a Biofilm Producing Representative of the Genus Deinococcus.</title>
        <authorList>
            <person name="Boren L.S."/>
            <person name="Grosso R.A."/>
            <person name="Hugenberg-Cox A.N."/>
            <person name="Hill J.T.E."/>
            <person name="Albert C.M."/>
            <person name="Tuohy J.M."/>
        </authorList>
    </citation>
    <scope>NUCLEOTIDE SEQUENCE</scope>
    <source>
        <strain evidence="1">KR-87</strain>
        <plasmid evidence="1">pDson04</plasmid>
    </source>
</reference>
<dbReference type="EMBL" id="CP158296">
    <property type="protein sequence ID" value="XBV83468.1"/>
    <property type="molecule type" value="Genomic_DNA"/>
</dbReference>
<dbReference type="InterPro" id="IPR018777">
    <property type="entry name" value="Replication_initiator_prot_A"/>
</dbReference>
<geneLocation type="plasmid" evidence="1">
    <name>pDson04</name>
</geneLocation>
<accession>A0AAU7U4T1</accession>
<keyword evidence="1" id="KW-0614">Plasmid</keyword>
<proteinExistence type="predicted"/>
<gene>
    <name evidence="1" type="ORF">ABOD76_00400</name>
</gene>
<protein>
    <submittedName>
        <fullName evidence="1">Replication initiator protein A</fullName>
    </submittedName>
</protein>
<name>A0AAU7U4T1_9DEIO</name>
<dbReference type="Pfam" id="PF10134">
    <property type="entry name" value="RPA"/>
    <property type="match status" value="1"/>
</dbReference>